<reference evidence="5" key="1">
    <citation type="submission" date="2020-12" db="EMBL/GenBank/DDBJ databases">
        <title>Geomonas sp. Red875, isolated from river sediment.</title>
        <authorList>
            <person name="Xu Z."/>
            <person name="Zhang Z."/>
            <person name="Masuda Y."/>
            <person name="Itoh H."/>
            <person name="Senoo K."/>
        </authorList>
    </citation>
    <scope>NUCLEOTIDE SEQUENCE</scope>
    <source>
        <strain evidence="5">Red875</strain>
    </source>
</reference>
<evidence type="ECO:0000259" key="4">
    <source>
        <dbReference type="PROSITE" id="PS51118"/>
    </source>
</evidence>
<evidence type="ECO:0000313" key="5">
    <source>
        <dbReference type="EMBL" id="MBJ6724932.1"/>
    </source>
</evidence>
<evidence type="ECO:0000313" key="6">
    <source>
        <dbReference type="Proteomes" id="UP000636888"/>
    </source>
</evidence>
<sequence>MACPIEVTVNLLGDKWKVLIVRNLLLGGTQRFGELNRGIDGVTQKVLTQQLRQLESDGLVARKIYPEVPPRVEYSLTELGHTLKPIFEAMHSWGTSYLELRGA</sequence>
<dbReference type="EMBL" id="JAEMHM010000007">
    <property type="protein sequence ID" value="MBJ6724932.1"/>
    <property type="molecule type" value="Genomic_DNA"/>
</dbReference>
<keyword evidence="1" id="KW-0805">Transcription regulation</keyword>
<organism evidence="5 6">
    <name type="scientific">Geomesophilobacter sediminis</name>
    <dbReference type="NCBI Taxonomy" id="2798584"/>
    <lineage>
        <taxon>Bacteria</taxon>
        <taxon>Pseudomonadati</taxon>
        <taxon>Thermodesulfobacteriota</taxon>
        <taxon>Desulfuromonadia</taxon>
        <taxon>Geobacterales</taxon>
        <taxon>Geobacteraceae</taxon>
        <taxon>Geomesophilobacter</taxon>
    </lineage>
</organism>
<dbReference type="SUPFAM" id="SSF46785">
    <property type="entry name" value="Winged helix' DNA-binding domain"/>
    <property type="match status" value="1"/>
</dbReference>
<proteinExistence type="predicted"/>
<evidence type="ECO:0000256" key="2">
    <source>
        <dbReference type="ARBA" id="ARBA00023125"/>
    </source>
</evidence>
<protein>
    <submittedName>
        <fullName evidence="5">Helix-turn-helix transcriptional regulator</fullName>
    </submittedName>
</protein>
<keyword evidence="2" id="KW-0238">DNA-binding</keyword>
<dbReference type="PANTHER" id="PTHR33204">
    <property type="entry name" value="TRANSCRIPTIONAL REGULATOR, MARR FAMILY"/>
    <property type="match status" value="1"/>
</dbReference>
<dbReference type="CDD" id="cd00090">
    <property type="entry name" value="HTH_ARSR"/>
    <property type="match status" value="1"/>
</dbReference>
<name>A0A8J7M0F6_9BACT</name>
<dbReference type="Gene3D" id="1.10.10.10">
    <property type="entry name" value="Winged helix-like DNA-binding domain superfamily/Winged helix DNA-binding domain"/>
    <property type="match status" value="1"/>
</dbReference>
<dbReference type="GO" id="GO:0006355">
    <property type="term" value="P:regulation of DNA-templated transcription"/>
    <property type="evidence" value="ECO:0007669"/>
    <property type="project" value="UniProtKB-ARBA"/>
</dbReference>
<dbReference type="RefSeq" id="WP_199383829.1">
    <property type="nucleotide sequence ID" value="NZ_JAEMHM010000007.1"/>
</dbReference>
<accession>A0A8J7M0F6</accession>
<comment type="caution">
    <text evidence="5">The sequence shown here is derived from an EMBL/GenBank/DDBJ whole genome shotgun (WGS) entry which is preliminary data.</text>
</comment>
<dbReference type="InterPro" id="IPR036390">
    <property type="entry name" value="WH_DNA-bd_sf"/>
</dbReference>
<dbReference type="InterPro" id="IPR036388">
    <property type="entry name" value="WH-like_DNA-bd_sf"/>
</dbReference>
<feature type="domain" description="HTH hxlR-type" evidence="4">
    <location>
        <begin position="3"/>
        <end position="102"/>
    </location>
</feature>
<dbReference type="InterPro" id="IPR011991">
    <property type="entry name" value="ArsR-like_HTH"/>
</dbReference>
<evidence type="ECO:0000256" key="3">
    <source>
        <dbReference type="ARBA" id="ARBA00023163"/>
    </source>
</evidence>
<dbReference type="Proteomes" id="UP000636888">
    <property type="component" value="Unassembled WGS sequence"/>
</dbReference>
<dbReference type="GO" id="GO:0003677">
    <property type="term" value="F:DNA binding"/>
    <property type="evidence" value="ECO:0007669"/>
    <property type="project" value="UniProtKB-KW"/>
</dbReference>
<evidence type="ECO:0000256" key="1">
    <source>
        <dbReference type="ARBA" id="ARBA00023015"/>
    </source>
</evidence>
<dbReference type="PROSITE" id="PS51118">
    <property type="entry name" value="HTH_HXLR"/>
    <property type="match status" value="1"/>
</dbReference>
<dbReference type="PANTHER" id="PTHR33204:SF37">
    <property type="entry name" value="HTH-TYPE TRANSCRIPTIONAL REGULATOR YODB"/>
    <property type="match status" value="1"/>
</dbReference>
<dbReference type="Pfam" id="PF01638">
    <property type="entry name" value="HxlR"/>
    <property type="match status" value="1"/>
</dbReference>
<dbReference type="InterPro" id="IPR002577">
    <property type="entry name" value="HTH_HxlR"/>
</dbReference>
<dbReference type="AlphaFoldDB" id="A0A8J7M0F6"/>
<gene>
    <name evidence="5" type="ORF">JFN93_09455</name>
</gene>
<keyword evidence="3" id="KW-0804">Transcription</keyword>
<keyword evidence="6" id="KW-1185">Reference proteome</keyword>